<evidence type="ECO:0000313" key="7">
    <source>
        <dbReference type="Proteomes" id="UP000076848"/>
    </source>
</evidence>
<feature type="domain" description="HTH tetR-type" evidence="5">
    <location>
        <begin position="7"/>
        <end position="67"/>
    </location>
</feature>
<dbReference type="AlphaFoldDB" id="A0A157S4W4"/>
<evidence type="ECO:0000256" key="4">
    <source>
        <dbReference type="PROSITE-ProRule" id="PRU00335"/>
    </source>
</evidence>
<dbReference type="SUPFAM" id="SSF46689">
    <property type="entry name" value="Homeodomain-like"/>
    <property type="match status" value="1"/>
</dbReference>
<accession>A0A157S4W4</accession>
<keyword evidence="1" id="KW-0805">Transcription regulation</keyword>
<dbReference type="OrthoDB" id="5293507at2"/>
<dbReference type="RefSeq" id="WP_066122128.1">
    <property type="nucleotide sequence ID" value="NZ_FKIF01000001.1"/>
</dbReference>
<dbReference type="InterPro" id="IPR009057">
    <property type="entry name" value="Homeodomain-like_sf"/>
</dbReference>
<dbReference type="PRINTS" id="PR00455">
    <property type="entry name" value="HTHTETR"/>
</dbReference>
<dbReference type="PANTHER" id="PTHR47506">
    <property type="entry name" value="TRANSCRIPTIONAL REGULATORY PROTEIN"/>
    <property type="match status" value="1"/>
</dbReference>
<dbReference type="InterPro" id="IPR011075">
    <property type="entry name" value="TetR_C"/>
</dbReference>
<feature type="DNA-binding region" description="H-T-H motif" evidence="4">
    <location>
        <begin position="30"/>
        <end position="49"/>
    </location>
</feature>
<sequence>MEAAELSPRAAEIAEHAKALLATGGYNGFSYADISERVRIGKASIHHHFPSKAELVLTVVRMHRAQALAGLAALNRQVDDPRARLDAYTGFWAQCIRDDSMPLCLCAMLAAELPAIPSEIAHEVRGYFEELSGWLATVMTEGSARGTFRLKDSPVVEAHAFMATVHGAMLSARALGNAETFETITRAAIGRLTAPP</sequence>
<dbReference type="PROSITE" id="PS50977">
    <property type="entry name" value="HTH_TETR_2"/>
    <property type="match status" value="1"/>
</dbReference>
<dbReference type="STRING" id="288768.SAMEA3906486_00042"/>
<dbReference type="InterPro" id="IPR036271">
    <property type="entry name" value="Tet_transcr_reg_TetR-rel_C_sf"/>
</dbReference>
<organism evidence="6 7">
    <name type="scientific">Bordetella ansorpii</name>
    <dbReference type="NCBI Taxonomy" id="288768"/>
    <lineage>
        <taxon>Bacteria</taxon>
        <taxon>Pseudomonadati</taxon>
        <taxon>Pseudomonadota</taxon>
        <taxon>Betaproteobacteria</taxon>
        <taxon>Burkholderiales</taxon>
        <taxon>Alcaligenaceae</taxon>
        <taxon>Bordetella</taxon>
    </lineage>
</organism>
<evidence type="ECO:0000313" key="6">
    <source>
        <dbReference type="EMBL" id="SAI65303.1"/>
    </source>
</evidence>
<dbReference type="Proteomes" id="UP000076848">
    <property type="component" value="Unassembled WGS sequence"/>
</dbReference>
<evidence type="ECO:0000256" key="3">
    <source>
        <dbReference type="ARBA" id="ARBA00023163"/>
    </source>
</evidence>
<dbReference type="EMBL" id="FKIF01000001">
    <property type="protein sequence ID" value="SAI65303.1"/>
    <property type="molecule type" value="Genomic_DNA"/>
</dbReference>
<keyword evidence="3" id="KW-0804">Transcription</keyword>
<dbReference type="GO" id="GO:0003677">
    <property type="term" value="F:DNA binding"/>
    <property type="evidence" value="ECO:0007669"/>
    <property type="project" value="UniProtKB-UniRule"/>
</dbReference>
<dbReference type="SUPFAM" id="SSF48498">
    <property type="entry name" value="Tetracyclin repressor-like, C-terminal domain"/>
    <property type="match status" value="1"/>
</dbReference>
<keyword evidence="2 4" id="KW-0238">DNA-binding</keyword>
<dbReference type="PANTHER" id="PTHR47506:SF7">
    <property type="entry name" value="TRANSCRIPTIONAL REGULATORY PROTEIN"/>
    <property type="match status" value="1"/>
</dbReference>
<protein>
    <submittedName>
        <fullName evidence="6">TetR family transcriptional regulator</fullName>
    </submittedName>
</protein>
<name>A0A157S4W4_9BORD</name>
<dbReference type="Gene3D" id="1.10.357.10">
    <property type="entry name" value="Tetracycline Repressor, domain 2"/>
    <property type="match status" value="1"/>
</dbReference>
<dbReference type="InterPro" id="IPR001647">
    <property type="entry name" value="HTH_TetR"/>
</dbReference>
<gene>
    <name evidence="6" type="ORF">SAMEA3906486_00042</name>
</gene>
<proteinExistence type="predicted"/>
<evidence type="ECO:0000256" key="2">
    <source>
        <dbReference type="ARBA" id="ARBA00023125"/>
    </source>
</evidence>
<reference evidence="6 7" key="1">
    <citation type="submission" date="2016-04" db="EMBL/GenBank/DDBJ databases">
        <authorList>
            <consortium name="Pathogen Informatics"/>
        </authorList>
    </citation>
    <scope>NUCLEOTIDE SEQUENCE [LARGE SCALE GENOMIC DNA]</scope>
    <source>
        <strain evidence="6 7">H050680373</strain>
    </source>
</reference>
<dbReference type="Pfam" id="PF00440">
    <property type="entry name" value="TetR_N"/>
    <property type="match status" value="1"/>
</dbReference>
<evidence type="ECO:0000256" key="1">
    <source>
        <dbReference type="ARBA" id="ARBA00023015"/>
    </source>
</evidence>
<dbReference type="Pfam" id="PF16925">
    <property type="entry name" value="TetR_C_13"/>
    <property type="match status" value="1"/>
</dbReference>
<keyword evidence="7" id="KW-1185">Reference proteome</keyword>
<evidence type="ECO:0000259" key="5">
    <source>
        <dbReference type="PROSITE" id="PS50977"/>
    </source>
</evidence>